<evidence type="ECO:0000313" key="12">
    <source>
        <dbReference type="Proteomes" id="UP000054097"/>
    </source>
</evidence>
<dbReference type="GO" id="GO:0140492">
    <property type="term" value="F:metal-dependent deubiquitinase activity"/>
    <property type="evidence" value="ECO:0007669"/>
    <property type="project" value="InterPro"/>
</dbReference>
<feature type="compositionally biased region" description="Polar residues" evidence="9">
    <location>
        <begin position="328"/>
        <end position="340"/>
    </location>
</feature>
<evidence type="ECO:0000256" key="6">
    <source>
        <dbReference type="ARBA" id="ARBA00022801"/>
    </source>
</evidence>
<dbReference type="GO" id="GO:0046872">
    <property type="term" value="F:metal ion binding"/>
    <property type="evidence" value="ECO:0007669"/>
    <property type="project" value="UniProtKB-KW"/>
</dbReference>
<dbReference type="AlphaFoldDB" id="A0A0C2XFP4"/>
<dbReference type="SUPFAM" id="SSF102712">
    <property type="entry name" value="JAB1/MPN domain"/>
    <property type="match status" value="1"/>
</dbReference>
<dbReference type="OrthoDB" id="3640at2759"/>
<dbReference type="Pfam" id="PF01398">
    <property type="entry name" value="JAB"/>
    <property type="match status" value="1"/>
</dbReference>
<dbReference type="InterPro" id="IPR037518">
    <property type="entry name" value="MPN"/>
</dbReference>
<dbReference type="GO" id="GO:0061578">
    <property type="term" value="F:K63-linked deubiquitinase activity"/>
    <property type="evidence" value="ECO:0007669"/>
    <property type="project" value="InterPro"/>
</dbReference>
<dbReference type="MEROPS" id="M67.A14"/>
<evidence type="ECO:0000256" key="7">
    <source>
        <dbReference type="ARBA" id="ARBA00022833"/>
    </source>
</evidence>
<feature type="compositionally biased region" description="Low complexity" evidence="9">
    <location>
        <begin position="182"/>
        <end position="195"/>
    </location>
</feature>
<evidence type="ECO:0000259" key="10">
    <source>
        <dbReference type="PROSITE" id="PS50249"/>
    </source>
</evidence>
<feature type="region of interest" description="Disordered" evidence="9">
    <location>
        <begin position="87"/>
        <end position="204"/>
    </location>
</feature>
<keyword evidence="3" id="KW-0645">Protease</keyword>
<proteinExistence type="inferred from homology"/>
<evidence type="ECO:0000256" key="5">
    <source>
        <dbReference type="ARBA" id="ARBA00022786"/>
    </source>
</evidence>
<dbReference type="STRING" id="933852.A0A0C2XFP4"/>
<gene>
    <name evidence="11" type="ORF">M408DRAFT_161238</name>
</gene>
<evidence type="ECO:0000256" key="9">
    <source>
        <dbReference type="SAM" id="MobiDB-lite"/>
    </source>
</evidence>
<dbReference type="GO" id="GO:0006508">
    <property type="term" value="P:proteolysis"/>
    <property type="evidence" value="ECO:0007669"/>
    <property type="project" value="UniProtKB-KW"/>
</dbReference>
<evidence type="ECO:0000313" key="11">
    <source>
        <dbReference type="EMBL" id="KIM27917.1"/>
    </source>
</evidence>
<keyword evidence="8" id="KW-0482">Metalloprotease</keyword>
<dbReference type="HOGENOM" id="CLU_402806_0_0_1"/>
<dbReference type="Proteomes" id="UP000054097">
    <property type="component" value="Unassembled WGS sequence"/>
</dbReference>
<organism evidence="11 12">
    <name type="scientific">Serendipita vermifera MAFF 305830</name>
    <dbReference type="NCBI Taxonomy" id="933852"/>
    <lineage>
        <taxon>Eukaryota</taxon>
        <taxon>Fungi</taxon>
        <taxon>Dikarya</taxon>
        <taxon>Basidiomycota</taxon>
        <taxon>Agaricomycotina</taxon>
        <taxon>Agaricomycetes</taxon>
        <taxon>Sebacinales</taxon>
        <taxon>Serendipitaceae</taxon>
        <taxon>Serendipita</taxon>
    </lineage>
</organism>
<feature type="compositionally biased region" description="Pro residues" evidence="9">
    <location>
        <begin position="373"/>
        <end position="389"/>
    </location>
</feature>
<reference evidence="11 12" key="1">
    <citation type="submission" date="2014-04" db="EMBL/GenBank/DDBJ databases">
        <authorList>
            <consortium name="DOE Joint Genome Institute"/>
            <person name="Kuo A."/>
            <person name="Zuccaro A."/>
            <person name="Kohler A."/>
            <person name="Nagy L.G."/>
            <person name="Floudas D."/>
            <person name="Copeland A."/>
            <person name="Barry K.W."/>
            <person name="Cichocki N."/>
            <person name="Veneault-Fourrey C."/>
            <person name="LaButti K."/>
            <person name="Lindquist E.A."/>
            <person name="Lipzen A."/>
            <person name="Lundell T."/>
            <person name="Morin E."/>
            <person name="Murat C."/>
            <person name="Sun H."/>
            <person name="Tunlid A."/>
            <person name="Henrissat B."/>
            <person name="Grigoriev I.V."/>
            <person name="Hibbett D.S."/>
            <person name="Martin F."/>
            <person name="Nordberg H.P."/>
            <person name="Cantor M.N."/>
            <person name="Hua S.X."/>
        </authorList>
    </citation>
    <scope>NUCLEOTIDE SEQUENCE [LARGE SCALE GENOMIC DNA]</scope>
    <source>
        <strain evidence="11 12">MAFF 305830</strain>
    </source>
</reference>
<feature type="compositionally biased region" description="Basic and acidic residues" evidence="9">
    <location>
        <begin position="110"/>
        <end position="181"/>
    </location>
</feature>
<dbReference type="InterPro" id="IPR000555">
    <property type="entry name" value="JAMM/MPN+_dom"/>
</dbReference>
<evidence type="ECO:0000256" key="4">
    <source>
        <dbReference type="ARBA" id="ARBA00022723"/>
    </source>
</evidence>
<dbReference type="SMART" id="SM00232">
    <property type="entry name" value="JAB_MPN"/>
    <property type="match status" value="1"/>
</dbReference>
<dbReference type="PANTHER" id="PTHR12947">
    <property type="entry name" value="AMSH-LIKE PROTEASE"/>
    <property type="match status" value="1"/>
</dbReference>
<name>A0A0C2XFP4_SERVB</name>
<comment type="similarity">
    <text evidence="2">Belongs to the peptidase M67C family.</text>
</comment>
<dbReference type="InterPro" id="IPR044098">
    <property type="entry name" value="STAMBP/STALP-like_MPN"/>
</dbReference>
<keyword evidence="4" id="KW-0479">Metal-binding</keyword>
<dbReference type="PROSITE" id="PS50249">
    <property type="entry name" value="MPN"/>
    <property type="match status" value="1"/>
</dbReference>
<dbReference type="CDD" id="cd08066">
    <property type="entry name" value="MPN_AMSH_like"/>
    <property type="match status" value="1"/>
</dbReference>
<evidence type="ECO:0000256" key="2">
    <source>
        <dbReference type="ARBA" id="ARBA00010981"/>
    </source>
</evidence>
<evidence type="ECO:0000256" key="1">
    <source>
        <dbReference type="ARBA" id="ARBA00001947"/>
    </source>
</evidence>
<feature type="domain" description="MPN" evidence="10">
    <location>
        <begin position="413"/>
        <end position="542"/>
    </location>
</feature>
<evidence type="ECO:0000256" key="8">
    <source>
        <dbReference type="ARBA" id="ARBA00023049"/>
    </source>
</evidence>
<dbReference type="PANTHER" id="PTHR12947:SF13">
    <property type="entry name" value="FI19924P1"/>
    <property type="match status" value="1"/>
</dbReference>
<accession>A0A0C2XFP4</accession>
<dbReference type="GO" id="GO:0070536">
    <property type="term" value="P:protein K63-linked deubiquitination"/>
    <property type="evidence" value="ECO:0007669"/>
    <property type="project" value="InterPro"/>
</dbReference>
<keyword evidence="7" id="KW-0862">Zinc</keyword>
<reference evidence="12" key="2">
    <citation type="submission" date="2015-01" db="EMBL/GenBank/DDBJ databases">
        <title>Evolutionary Origins and Diversification of the Mycorrhizal Mutualists.</title>
        <authorList>
            <consortium name="DOE Joint Genome Institute"/>
            <consortium name="Mycorrhizal Genomics Consortium"/>
            <person name="Kohler A."/>
            <person name="Kuo A."/>
            <person name="Nagy L.G."/>
            <person name="Floudas D."/>
            <person name="Copeland A."/>
            <person name="Barry K.W."/>
            <person name="Cichocki N."/>
            <person name="Veneault-Fourrey C."/>
            <person name="LaButti K."/>
            <person name="Lindquist E.A."/>
            <person name="Lipzen A."/>
            <person name="Lundell T."/>
            <person name="Morin E."/>
            <person name="Murat C."/>
            <person name="Riley R."/>
            <person name="Ohm R."/>
            <person name="Sun H."/>
            <person name="Tunlid A."/>
            <person name="Henrissat B."/>
            <person name="Grigoriev I.V."/>
            <person name="Hibbett D.S."/>
            <person name="Martin F."/>
        </authorList>
    </citation>
    <scope>NUCLEOTIDE SEQUENCE [LARGE SCALE GENOMIC DNA]</scope>
    <source>
        <strain evidence="12">MAFF 305830</strain>
    </source>
</reference>
<dbReference type="Gene3D" id="3.40.140.10">
    <property type="entry name" value="Cytidine Deaminase, domain 2"/>
    <property type="match status" value="1"/>
</dbReference>
<feature type="region of interest" description="Disordered" evidence="9">
    <location>
        <begin position="328"/>
        <end position="408"/>
    </location>
</feature>
<dbReference type="GO" id="GO:0016020">
    <property type="term" value="C:membrane"/>
    <property type="evidence" value="ECO:0007669"/>
    <property type="project" value="TreeGrafter"/>
</dbReference>
<keyword evidence="12" id="KW-1185">Reference proteome</keyword>
<evidence type="ECO:0000256" key="3">
    <source>
        <dbReference type="ARBA" id="ARBA00022670"/>
    </source>
</evidence>
<keyword evidence="6" id="KW-0378">Hydrolase</keyword>
<comment type="cofactor">
    <cofactor evidence="1">
        <name>Zn(2+)</name>
        <dbReference type="ChEBI" id="CHEBI:29105"/>
    </cofactor>
</comment>
<feature type="region of interest" description="Disordered" evidence="9">
    <location>
        <begin position="63"/>
        <end position="82"/>
    </location>
</feature>
<keyword evidence="5" id="KW-0833">Ubl conjugation pathway</keyword>
<dbReference type="GO" id="GO:0005768">
    <property type="term" value="C:endosome"/>
    <property type="evidence" value="ECO:0007669"/>
    <property type="project" value="TreeGrafter"/>
</dbReference>
<dbReference type="EMBL" id="KN824296">
    <property type="protein sequence ID" value="KIM27917.1"/>
    <property type="molecule type" value="Genomic_DNA"/>
</dbReference>
<protein>
    <recommendedName>
        <fullName evidence="10">MPN domain-containing protein</fullName>
    </recommendedName>
</protein>
<sequence length="600" mass="66910">MSNLKNNGHDILHNLEQLKPRLADAYEQWRAKDPRNATAPSELQDAYGAFIAPIVVSRAAKRSNSYREGQPQARAAVSQQYPMSIHPTLSMNDLSRDMGNVRINTSPQDRYPRVDPARRTQDDVARRQWEEEAERARRQDEEARAHRAQEDAARRQWDVEEDMRRRQREEQRVQAEQDRAQQARNAALNAARQAAGISADRYSNQSTRYRESSIASSVSSPPISRHNSGYDAVPHHPLQDPLLMRNEIQETSPLWPINHTPTATRSQPLYAPQIDTSFANGSVQYPQLMSAHQRAQGYQPSVMFPSPVTVRGGSSSLYNIALPTAASSVLNPPPRSSSHGQPTYSPAPPPPSHYPTQASPIADYHSYEAAPSRVPPRTLPQPVPAPAPPAHNTHRRGSSIPEVSRNPLGMRPIDMPVELLDRFLGVARLNTLRKVETCGLLLGKERGAGFTISTLLIPEQRGTQDTCTMESEELVVEFSTDRDLLTLGWIHTHPTQSCFMSSLDLHTHSAYQSTLKEAIAIVCAPTSDPKFGIFRLTDPPGLDTIMNCRIKETFHPHPEHLAIYTDCDGSHVRLVAGMHLEIVDLRRGQDFSSSEGTRGV</sequence>